<comment type="subunit">
    <text evidence="11">In plastids the minimal PEP RNA polymerase catalytic core is composed of four subunits: alpha, beta, beta', and beta''. When a (nuclear-encoded) sigma factor is associated with the core the holoenzyme is formed, which can initiate transcription.</text>
</comment>
<evidence type="ECO:0000313" key="15">
    <source>
        <dbReference type="EMBL" id="AUW36447.1"/>
    </source>
</evidence>
<feature type="compositionally biased region" description="Low complexity" evidence="13">
    <location>
        <begin position="420"/>
        <end position="429"/>
    </location>
</feature>
<feature type="region of interest" description="Disordered" evidence="13">
    <location>
        <begin position="367"/>
        <end position="454"/>
    </location>
</feature>
<keyword evidence="8" id="KW-0808">Transferase</keyword>
<feature type="region of interest" description="Disordered" evidence="13">
    <location>
        <begin position="69"/>
        <end position="143"/>
    </location>
</feature>
<keyword evidence="5 15" id="KW-0240">DNA-directed RNA polymerase</keyword>
<evidence type="ECO:0000256" key="1">
    <source>
        <dbReference type="ARBA" id="ARBA00004026"/>
    </source>
</evidence>
<dbReference type="Pfam" id="PF00562">
    <property type="entry name" value="RNA_pol_Rpb2_6"/>
    <property type="match status" value="1"/>
</dbReference>
<comment type="function">
    <text evidence="1">DNA-dependent RNA polymerase catalyzes the transcription of DNA into RNA using the four ribonucleoside triphosphates as substrates.</text>
</comment>
<evidence type="ECO:0000256" key="4">
    <source>
        <dbReference type="ARBA" id="ARBA00012418"/>
    </source>
</evidence>
<dbReference type="InterPro" id="IPR015712">
    <property type="entry name" value="DNA-dir_RNA_pol_su2"/>
</dbReference>
<gene>
    <name evidence="15" type="ORF">SG3EUKT974856.1</name>
</gene>
<dbReference type="GO" id="GO:0032549">
    <property type="term" value="F:ribonucleoside binding"/>
    <property type="evidence" value="ECO:0007669"/>
    <property type="project" value="InterPro"/>
</dbReference>
<evidence type="ECO:0000256" key="9">
    <source>
        <dbReference type="ARBA" id="ARBA00022695"/>
    </source>
</evidence>
<dbReference type="Gene3D" id="2.40.270.10">
    <property type="entry name" value="DNA-directed RNA polymerase, subunit 2, domain 6"/>
    <property type="match status" value="1"/>
</dbReference>
<dbReference type="PANTHER" id="PTHR20856">
    <property type="entry name" value="DNA-DIRECTED RNA POLYMERASE I SUBUNIT 2"/>
    <property type="match status" value="1"/>
</dbReference>
<geneLocation type="chloroplast" evidence="15"/>
<evidence type="ECO:0000256" key="2">
    <source>
        <dbReference type="ARBA" id="ARBA00004229"/>
    </source>
</evidence>
<evidence type="ECO:0000256" key="11">
    <source>
        <dbReference type="ARBA" id="ARBA00026088"/>
    </source>
</evidence>
<evidence type="ECO:0000256" key="8">
    <source>
        <dbReference type="ARBA" id="ARBA00022679"/>
    </source>
</evidence>
<name>A0A2K9YRR9_HAELA</name>
<dbReference type="InterPro" id="IPR037033">
    <property type="entry name" value="DNA-dir_RNAP_su2_hyb_sf"/>
</dbReference>
<keyword evidence="9" id="KW-0548">Nucleotidyltransferase</keyword>
<dbReference type="GO" id="GO:0003899">
    <property type="term" value="F:DNA-directed RNA polymerase activity"/>
    <property type="evidence" value="ECO:0007669"/>
    <property type="project" value="UniProtKB-EC"/>
</dbReference>
<keyword evidence="10" id="KW-0804">Transcription</keyword>
<comment type="similarity">
    <text evidence="3">Belongs to the RNA polymerase beta chain family.</text>
</comment>
<evidence type="ECO:0000256" key="13">
    <source>
        <dbReference type="SAM" id="MobiDB-lite"/>
    </source>
</evidence>
<dbReference type="GO" id="GO:0006351">
    <property type="term" value="P:DNA-templated transcription"/>
    <property type="evidence" value="ECO:0007669"/>
    <property type="project" value="InterPro"/>
</dbReference>
<dbReference type="EC" id="2.7.7.6" evidence="4"/>
<protein>
    <recommendedName>
        <fullName evidence="4">DNA-directed RNA polymerase</fullName>
        <ecNumber evidence="4">2.7.7.6</ecNumber>
    </recommendedName>
    <alternativeName>
        <fullName evidence="12">PEP</fullName>
    </alternativeName>
</protein>
<keyword evidence="6 15" id="KW-0150">Chloroplast</keyword>
<dbReference type="EMBL" id="MG677935">
    <property type="protein sequence ID" value="AUW36447.1"/>
    <property type="molecule type" value="Genomic_DNA"/>
</dbReference>
<dbReference type="Gene3D" id="2.40.50.100">
    <property type="match status" value="1"/>
</dbReference>
<proteinExistence type="inferred from homology"/>
<accession>A0A2K9YRR9</accession>
<dbReference type="InterPro" id="IPR007120">
    <property type="entry name" value="DNA-dir_RNAP_su2_dom"/>
</dbReference>
<dbReference type="GO" id="GO:0000428">
    <property type="term" value="C:DNA-directed RNA polymerase complex"/>
    <property type="evidence" value="ECO:0007669"/>
    <property type="project" value="UniProtKB-KW"/>
</dbReference>
<dbReference type="GO" id="GO:0009507">
    <property type="term" value="C:chloroplast"/>
    <property type="evidence" value="ECO:0007669"/>
    <property type="project" value="UniProtKB-SubCell"/>
</dbReference>
<evidence type="ECO:0000256" key="7">
    <source>
        <dbReference type="ARBA" id="ARBA00022640"/>
    </source>
</evidence>
<keyword evidence="7 15" id="KW-0934">Plastid</keyword>
<evidence type="ECO:0000256" key="5">
    <source>
        <dbReference type="ARBA" id="ARBA00022478"/>
    </source>
</evidence>
<dbReference type="GO" id="GO:0003677">
    <property type="term" value="F:DNA binding"/>
    <property type="evidence" value="ECO:0007669"/>
    <property type="project" value="InterPro"/>
</dbReference>
<dbReference type="AlphaFoldDB" id="A0A2K9YRR9"/>
<evidence type="ECO:0000256" key="10">
    <source>
        <dbReference type="ARBA" id="ARBA00023163"/>
    </source>
</evidence>
<dbReference type="InterPro" id="IPR014724">
    <property type="entry name" value="RNA_pol_RPB2_OB-fold"/>
</dbReference>
<comment type="subcellular location">
    <subcellularLocation>
        <location evidence="2">Plastid</location>
        <location evidence="2">Chloroplast</location>
    </subcellularLocation>
</comment>
<dbReference type="SUPFAM" id="SSF64484">
    <property type="entry name" value="beta and beta-prime subunits of DNA dependent RNA-polymerase"/>
    <property type="match status" value="1"/>
</dbReference>
<evidence type="ECO:0000256" key="12">
    <source>
        <dbReference type="ARBA" id="ARBA00032782"/>
    </source>
</evidence>
<evidence type="ECO:0000256" key="3">
    <source>
        <dbReference type="ARBA" id="ARBA00006835"/>
    </source>
</evidence>
<organism evidence="15">
    <name type="scientific">Haematococcus lacustris</name>
    <name type="common">Green alga</name>
    <name type="synonym">Haematococcus pluvialis</name>
    <dbReference type="NCBI Taxonomy" id="44745"/>
    <lineage>
        <taxon>Eukaryota</taxon>
        <taxon>Viridiplantae</taxon>
        <taxon>Chlorophyta</taxon>
        <taxon>core chlorophytes</taxon>
        <taxon>Chlorophyceae</taxon>
        <taxon>CS clade</taxon>
        <taxon>Chlamydomonadales</taxon>
        <taxon>Haematococcaceae</taxon>
        <taxon>Haematococcus</taxon>
    </lineage>
</organism>
<feature type="domain" description="DNA-directed RNA polymerase subunit 2 hybrid-binding" evidence="14">
    <location>
        <begin position="174"/>
        <end position="361"/>
    </location>
</feature>
<feature type="compositionally biased region" description="Gly residues" evidence="13">
    <location>
        <begin position="380"/>
        <end position="402"/>
    </location>
</feature>
<evidence type="ECO:0000259" key="14">
    <source>
        <dbReference type="Pfam" id="PF00562"/>
    </source>
</evidence>
<sequence length="454" mass="49004">MFLYSKNLKNLNVVNCSCSGAIGPPAYEGALPQSELLLPSRSCSGGSGLGPHRSSPQLWACGPYAKQRWGLGGRRPTRETGVTSPLVGRVTSPHVGRGTSSPLGGAKPHPTGAPPRPAALSRGGRGPQPQLGAGAPEPSTNSKKVKLFRQRALDGPPAIMFSERRAGNVKLKPKFSYLETFKRSNQDTSILHKPVVFEGNWVQTGDFLTDCASSVGGELSLGQNILIAYMPWEGYNFEDAILISERLVIDDLYTSVHIERYDIETYETKLGFEEITKDIPDISGKEIENLDSFGIIKTGAWVEEGDILVGKTTPIHKKNISPYQKLLYTILQKQIRPIRDSSLRAPKGIKAKVIDIKYFGTPKRKISPSLAGGSLAAPGQRGGGQRAPGQRGGGQRAPGQRGGGHRAPRLEGERLPEYGSLSASSLRSSPRLERIRPDSGSISSYSRGEKPPNH</sequence>
<reference evidence="15" key="1">
    <citation type="submission" date="2017-12" db="EMBL/GenBank/DDBJ databases">
        <authorList>
            <person name="Hurst M.R.H."/>
        </authorList>
    </citation>
    <scope>NUCLEOTIDE SEQUENCE</scope>
    <source>
        <strain evidence="15">UTEX 2505</strain>
    </source>
</reference>
<evidence type="ECO:0000256" key="6">
    <source>
        <dbReference type="ARBA" id="ARBA00022528"/>
    </source>
</evidence>
<dbReference type="Gene3D" id="2.40.50.150">
    <property type="match status" value="1"/>
</dbReference>